<dbReference type="SUPFAM" id="SSF49785">
    <property type="entry name" value="Galactose-binding domain-like"/>
    <property type="match status" value="1"/>
</dbReference>
<evidence type="ECO:0000313" key="9">
    <source>
        <dbReference type="Proteomes" id="UP000324575"/>
    </source>
</evidence>
<proteinExistence type="inferred from homology"/>
<protein>
    <recommendedName>
        <fullName evidence="5">Alpha-galactosidase</fullName>
        <ecNumber evidence="5">3.2.1.22</ecNumber>
    </recommendedName>
    <alternativeName>
        <fullName evidence="5">Melibiase</fullName>
    </alternativeName>
</protein>
<dbReference type="SUPFAM" id="SSF49313">
    <property type="entry name" value="Cadherin-like"/>
    <property type="match status" value="1"/>
</dbReference>
<evidence type="ECO:0000256" key="4">
    <source>
        <dbReference type="ARBA" id="ARBA00023295"/>
    </source>
</evidence>
<evidence type="ECO:0000256" key="5">
    <source>
        <dbReference type="RuleBase" id="RU361168"/>
    </source>
</evidence>
<feature type="chain" id="PRO_5024289195" description="Alpha-galactosidase" evidence="6">
    <location>
        <begin position="20"/>
        <end position="737"/>
    </location>
</feature>
<dbReference type="Proteomes" id="UP000324575">
    <property type="component" value="Unassembled WGS sequence"/>
</dbReference>
<dbReference type="PANTHER" id="PTHR11452">
    <property type="entry name" value="ALPHA-GALACTOSIDASE/ALPHA-N-ACETYLGALACTOSAMINIDASE"/>
    <property type="match status" value="1"/>
</dbReference>
<dbReference type="InterPro" id="IPR013785">
    <property type="entry name" value="Aldolase_TIM"/>
</dbReference>
<dbReference type="Pfam" id="PF05345">
    <property type="entry name" value="He_PIG"/>
    <property type="match status" value="1"/>
</dbReference>
<dbReference type="PRINTS" id="PR00740">
    <property type="entry name" value="GLHYDRLASE27"/>
</dbReference>
<dbReference type="InterPro" id="IPR041233">
    <property type="entry name" value="Melibiase_C"/>
</dbReference>
<dbReference type="InterPro" id="IPR008979">
    <property type="entry name" value="Galactose-bd-like_sf"/>
</dbReference>
<accession>A0A5M8P1I6</accession>
<evidence type="ECO:0000256" key="3">
    <source>
        <dbReference type="ARBA" id="ARBA00022801"/>
    </source>
</evidence>
<evidence type="ECO:0000256" key="1">
    <source>
        <dbReference type="ARBA" id="ARBA00009743"/>
    </source>
</evidence>
<sequence>MKKTILFFCSLIVCIIVSAQTIPLPIAKFHTGDNLAWKDPAFNDSDWKDLKTDIGWDKQGYGDYDGFAWYRIRFSLSSDLLKNSSLKESLLFNLAKIDDADEVYLNGKQIGQTGKLPVNGSGFEGRFEAPRLYYVPINDPAVRWDKENVLAVRVYDGSGGGGIYAGLPNVSVIDLIDHLSISLKLDEKGKGDKYILTLKNTATQQQKGKLQVQVTDWESETVLSNSAKNIQVKADGEWLQSVAYTPNTRLKISVVYADDKTGKIKETALIPPYILTPAASPEPKINGAKAFGIRPGSPFLFKIAASGDKPMHYAVKNLPQGLALDAETGIITGKLNQKGDYKMTFVATNAKGKSEREFTVKVGNTIALTPPMGWNSWNCWGPSVTDAKVRSSAQALIDKGLIDYGWTYINVDDFWESEARNSDGTIGSNKNFPSMKGLGDWLHANGLKYGVYSSPGERTCGGCLGSYQYEDKDAKSYAEWGVDYLKHDWCSYGNVYAEEGDKSIYAYMKPYITMQKQLLAQNRDIVYSLCQYGMKDVWQWGRAVDANSWRTTGDIVDTWESLYNIGFLQQDGLYPYAGPGYWNDPDMLIVGRVGWGESLHPTRLTADEQYTHISLWSLLASPLLIGCDIAAMDDFTLSLLTNSEVLDVNQDPLGKQAQKIKTDGNIQIWAKEMEDGSHAIGIFNLGETDAAYTVDLSALGFKNVKAVRDLWRQKDLTVSNTQPVKIASHGVSLFRIK</sequence>
<evidence type="ECO:0000256" key="2">
    <source>
        <dbReference type="ARBA" id="ARBA00022729"/>
    </source>
</evidence>
<dbReference type="Gene3D" id="2.60.40.1180">
    <property type="entry name" value="Golgi alpha-mannosidase II"/>
    <property type="match status" value="1"/>
</dbReference>
<dbReference type="InterPro" id="IPR017853">
    <property type="entry name" value="GH"/>
</dbReference>
<dbReference type="InterPro" id="IPR002241">
    <property type="entry name" value="Glyco_hydro_27"/>
</dbReference>
<comment type="caution">
    <text evidence="8">The sequence shown here is derived from an EMBL/GenBank/DDBJ whole genome shotgun (WGS) entry which is preliminary data.</text>
</comment>
<evidence type="ECO:0000259" key="7">
    <source>
        <dbReference type="Pfam" id="PF17801"/>
    </source>
</evidence>
<organism evidence="8 9">
    <name type="scientific">Candidatus Ordinivivax streblomastigis</name>
    <dbReference type="NCBI Taxonomy" id="2540710"/>
    <lineage>
        <taxon>Bacteria</taxon>
        <taxon>Pseudomonadati</taxon>
        <taxon>Bacteroidota</taxon>
        <taxon>Bacteroidia</taxon>
        <taxon>Bacteroidales</taxon>
        <taxon>Candidatus Ordinivivax</taxon>
    </lineage>
</organism>
<dbReference type="CDD" id="cd14792">
    <property type="entry name" value="GH27"/>
    <property type="match status" value="1"/>
</dbReference>
<dbReference type="InterPro" id="IPR013780">
    <property type="entry name" value="Glyco_hydro_b"/>
</dbReference>
<dbReference type="EMBL" id="SNRX01000008">
    <property type="protein sequence ID" value="KAA6302295.1"/>
    <property type="molecule type" value="Genomic_DNA"/>
</dbReference>
<dbReference type="Gene3D" id="2.60.120.260">
    <property type="entry name" value="Galactose-binding domain-like"/>
    <property type="match status" value="1"/>
</dbReference>
<feature type="domain" description="Alpha galactosidase C-terminal" evidence="7">
    <location>
        <begin position="663"/>
        <end position="736"/>
    </location>
</feature>
<dbReference type="PANTHER" id="PTHR11452:SF75">
    <property type="entry name" value="ALPHA-GALACTOSIDASE MEL1"/>
    <property type="match status" value="1"/>
</dbReference>
<dbReference type="GO" id="GO:0005509">
    <property type="term" value="F:calcium ion binding"/>
    <property type="evidence" value="ECO:0007669"/>
    <property type="project" value="InterPro"/>
</dbReference>
<evidence type="ECO:0000256" key="6">
    <source>
        <dbReference type="SAM" id="SignalP"/>
    </source>
</evidence>
<comment type="catalytic activity">
    <reaction evidence="5">
        <text>Hydrolysis of terminal, non-reducing alpha-D-galactose residues in alpha-D-galactosides, including galactose oligosaccharides, galactomannans and galactolipids.</text>
        <dbReference type="EC" id="3.2.1.22"/>
    </reaction>
</comment>
<feature type="signal peptide" evidence="6">
    <location>
        <begin position="1"/>
        <end position="19"/>
    </location>
</feature>
<dbReference type="InterPro" id="IPR013783">
    <property type="entry name" value="Ig-like_fold"/>
</dbReference>
<dbReference type="SUPFAM" id="SSF51011">
    <property type="entry name" value="Glycosyl hydrolase domain"/>
    <property type="match status" value="1"/>
</dbReference>
<dbReference type="SUPFAM" id="SSF51445">
    <property type="entry name" value="(Trans)glycosidases"/>
    <property type="match status" value="1"/>
</dbReference>
<dbReference type="AlphaFoldDB" id="A0A5M8P1I6"/>
<dbReference type="Gene3D" id="2.60.40.10">
    <property type="entry name" value="Immunoglobulins"/>
    <property type="match status" value="1"/>
</dbReference>
<reference evidence="8 9" key="1">
    <citation type="submission" date="2019-03" db="EMBL/GenBank/DDBJ databases">
        <title>Single cell metagenomics reveals metabolic interactions within the superorganism composed of flagellate Streblomastix strix and complex community of Bacteroidetes bacteria on its surface.</title>
        <authorList>
            <person name="Treitli S.C."/>
            <person name="Kolisko M."/>
            <person name="Husnik F."/>
            <person name="Keeling P."/>
            <person name="Hampl V."/>
        </authorList>
    </citation>
    <scope>NUCLEOTIDE SEQUENCE [LARGE SCALE GENOMIC DNA]</scope>
    <source>
        <strain evidence="8">St1</strain>
    </source>
</reference>
<gene>
    <name evidence="8" type="ORF">EZS26_001408</name>
</gene>
<name>A0A5M8P1I6_9BACT</name>
<keyword evidence="3 5" id="KW-0378">Hydrolase</keyword>
<dbReference type="Pfam" id="PF16499">
    <property type="entry name" value="Melibiase_2"/>
    <property type="match status" value="1"/>
</dbReference>
<dbReference type="GO" id="GO:0004557">
    <property type="term" value="F:alpha-galactosidase activity"/>
    <property type="evidence" value="ECO:0007669"/>
    <property type="project" value="UniProtKB-EC"/>
</dbReference>
<dbReference type="EC" id="3.2.1.22" evidence="5"/>
<comment type="similarity">
    <text evidence="1 5">Belongs to the glycosyl hydrolase 27 family.</text>
</comment>
<keyword evidence="4 5" id="KW-0326">Glycosidase</keyword>
<evidence type="ECO:0000313" key="8">
    <source>
        <dbReference type="EMBL" id="KAA6302295.1"/>
    </source>
</evidence>
<keyword evidence="2 6" id="KW-0732">Signal</keyword>
<dbReference type="InterPro" id="IPR015919">
    <property type="entry name" value="Cadherin-like_sf"/>
</dbReference>
<dbReference type="Gene3D" id="3.20.20.70">
    <property type="entry name" value="Aldolase class I"/>
    <property type="match status" value="1"/>
</dbReference>
<dbReference type="GO" id="GO:0005975">
    <property type="term" value="P:carbohydrate metabolic process"/>
    <property type="evidence" value="ECO:0007669"/>
    <property type="project" value="InterPro"/>
</dbReference>
<dbReference type="Pfam" id="PF17801">
    <property type="entry name" value="Melibiase_C"/>
    <property type="match status" value="1"/>
</dbReference>
<keyword evidence="5" id="KW-1015">Disulfide bond</keyword>
<dbReference type="GO" id="GO:0016020">
    <property type="term" value="C:membrane"/>
    <property type="evidence" value="ECO:0007669"/>
    <property type="project" value="InterPro"/>
</dbReference>